<evidence type="ECO:0000313" key="2">
    <source>
        <dbReference type="Proteomes" id="UP000805649"/>
    </source>
</evidence>
<proteinExistence type="predicted"/>
<gene>
    <name evidence="1" type="ORF">CTRU02_207367</name>
</gene>
<dbReference type="EMBL" id="VUJX02000004">
    <property type="protein sequence ID" value="KAL0937636.1"/>
    <property type="molecule type" value="Genomic_DNA"/>
</dbReference>
<keyword evidence="2" id="KW-1185">Reference proteome</keyword>
<reference evidence="1 2" key="1">
    <citation type="journal article" date="2020" name="Phytopathology">
        <title>Genome Sequence Resources of Colletotrichum truncatum, C. plurivorum, C. musicola, and C. sojae: Four Species Pathogenic to Soybean (Glycine max).</title>
        <authorList>
            <person name="Rogerio F."/>
            <person name="Boufleur T.R."/>
            <person name="Ciampi-Guillardi M."/>
            <person name="Sukno S.A."/>
            <person name="Thon M.R."/>
            <person name="Massola Junior N.S."/>
            <person name="Baroncelli R."/>
        </authorList>
    </citation>
    <scope>NUCLEOTIDE SEQUENCE [LARGE SCALE GENOMIC DNA]</scope>
    <source>
        <strain evidence="1 2">CMES1059</strain>
    </source>
</reference>
<evidence type="ECO:0000313" key="1">
    <source>
        <dbReference type="EMBL" id="KAL0937636.1"/>
    </source>
</evidence>
<organism evidence="1 2">
    <name type="scientific">Colletotrichum truncatum</name>
    <name type="common">Anthracnose fungus</name>
    <name type="synonym">Colletotrichum capsici</name>
    <dbReference type="NCBI Taxonomy" id="5467"/>
    <lineage>
        <taxon>Eukaryota</taxon>
        <taxon>Fungi</taxon>
        <taxon>Dikarya</taxon>
        <taxon>Ascomycota</taxon>
        <taxon>Pezizomycotina</taxon>
        <taxon>Sordariomycetes</taxon>
        <taxon>Hypocreomycetidae</taxon>
        <taxon>Glomerellales</taxon>
        <taxon>Glomerellaceae</taxon>
        <taxon>Colletotrichum</taxon>
        <taxon>Colletotrichum truncatum species complex</taxon>
    </lineage>
</organism>
<comment type="caution">
    <text evidence="1">The sequence shown here is derived from an EMBL/GenBank/DDBJ whole genome shotgun (WGS) entry which is preliminary data.</text>
</comment>
<sequence>MHLDIPIGWNNRVASLIYDILIKYSFGKSNLWVKLAVSAGQNGLTDLLVFTGQPRKLYYDAERNVKYCYLGSRVFPNGSRDGFKCTLPLADFDDVDYVVPVFEITCDPNGSHPTPYICVPEVGPYDNWTQANRLALRLDYKKNDEICGRYQHAHDHTFPYFGLGYSEHNKHLNEPWAQVMAWIAALTNFDWAERTWFQHWALTPYTVTIEFMRPSELHEALIVTNPGPKKIEEPPKLVDPEGSIDALNKLYGMKHREITVNYWSPRLLSSGRTSCDSCYISVNNPSTLHCQPSCRTCTPKQVAVHNSRKLVWTCEFCMSLGRVCTFTPEGYLDKHLESLTSLAYVKVPMSHLDILANEKHVARLLLDGAKIKEFGKPINMVDSGLHTRRTDLNMMGTKRTIVGAQDCHNTRSGMAIDSLRFRE</sequence>
<accession>A0ACC3Z0N1</accession>
<dbReference type="Proteomes" id="UP000805649">
    <property type="component" value="Unassembled WGS sequence"/>
</dbReference>
<name>A0ACC3Z0N1_COLTU</name>
<protein>
    <submittedName>
        <fullName evidence="1">Uncharacterized protein</fullName>
    </submittedName>
</protein>